<evidence type="ECO:0000256" key="21">
    <source>
        <dbReference type="SAM" id="Phobius"/>
    </source>
</evidence>
<keyword evidence="12 21" id="KW-1133">Transmembrane helix</keyword>
<dbReference type="SMART" id="SM00091">
    <property type="entry name" value="PAS"/>
    <property type="match status" value="3"/>
</dbReference>
<evidence type="ECO:0000259" key="24">
    <source>
        <dbReference type="PROSITE" id="PS50112"/>
    </source>
</evidence>
<feature type="transmembrane region" description="Helical" evidence="21">
    <location>
        <begin position="202"/>
        <end position="222"/>
    </location>
</feature>
<dbReference type="InterPro" id="IPR003018">
    <property type="entry name" value="GAF"/>
</dbReference>
<reference evidence="27" key="1">
    <citation type="submission" date="2020-02" db="EMBL/GenBank/DDBJ databases">
        <authorList>
            <person name="Meier V. D."/>
        </authorList>
    </citation>
    <scope>NUCLEOTIDE SEQUENCE</scope>
    <source>
        <strain evidence="27">AVDCRST_MAG28</strain>
    </source>
</reference>
<keyword evidence="8 21" id="KW-0812">Transmembrane</keyword>
<evidence type="ECO:0000256" key="20">
    <source>
        <dbReference type="SAM" id="MobiDB-lite"/>
    </source>
</evidence>
<evidence type="ECO:0000259" key="23">
    <source>
        <dbReference type="PROSITE" id="PS50110"/>
    </source>
</evidence>
<evidence type="ECO:0000256" key="4">
    <source>
        <dbReference type="ARBA" id="ARBA00012438"/>
    </source>
</evidence>
<comment type="subunit">
    <text evidence="15">At low DSF concentrations, interacts with RpfF.</text>
</comment>
<dbReference type="PANTHER" id="PTHR45339">
    <property type="entry name" value="HYBRID SIGNAL TRANSDUCTION HISTIDINE KINASE J"/>
    <property type="match status" value="1"/>
</dbReference>
<feature type="domain" description="Histidine kinase" evidence="22">
    <location>
        <begin position="1059"/>
        <end position="1280"/>
    </location>
</feature>
<evidence type="ECO:0000256" key="6">
    <source>
        <dbReference type="ARBA" id="ARBA00022553"/>
    </source>
</evidence>
<evidence type="ECO:0000256" key="1">
    <source>
        <dbReference type="ARBA" id="ARBA00000085"/>
    </source>
</evidence>
<dbReference type="Pfam" id="PF13185">
    <property type="entry name" value="GAF_2"/>
    <property type="match status" value="2"/>
</dbReference>
<feature type="domain" description="Response regulatory" evidence="23">
    <location>
        <begin position="1453"/>
        <end position="1572"/>
    </location>
</feature>
<dbReference type="InterPro" id="IPR008207">
    <property type="entry name" value="Sig_transdc_His_kin_Hpt_dom"/>
</dbReference>
<feature type="region of interest" description="Disordered" evidence="20">
    <location>
        <begin position="1575"/>
        <end position="1596"/>
    </location>
</feature>
<dbReference type="CDD" id="cd00130">
    <property type="entry name" value="PAS"/>
    <property type="match status" value="3"/>
</dbReference>
<evidence type="ECO:0000259" key="25">
    <source>
        <dbReference type="PROSITE" id="PS50113"/>
    </source>
</evidence>
<dbReference type="Pfam" id="PF00989">
    <property type="entry name" value="PAS"/>
    <property type="match status" value="2"/>
</dbReference>
<keyword evidence="9" id="KW-0547">Nucleotide-binding</keyword>
<feature type="transmembrane region" description="Helical" evidence="21">
    <location>
        <begin position="31"/>
        <end position="49"/>
    </location>
</feature>
<proteinExistence type="inferred from homology"/>
<evidence type="ECO:0000256" key="9">
    <source>
        <dbReference type="ARBA" id="ARBA00022741"/>
    </source>
</evidence>
<dbReference type="InterPro" id="IPR005467">
    <property type="entry name" value="His_kinase_dom"/>
</dbReference>
<dbReference type="SMART" id="SM00086">
    <property type="entry name" value="PAC"/>
    <property type="match status" value="3"/>
</dbReference>
<evidence type="ECO:0000256" key="17">
    <source>
        <dbReference type="ARBA" id="ARBA00074306"/>
    </source>
</evidence>
<feature type="domain" description="PAC" evidence="25">
    <location>
        <begin position="513"/>
        <end position="565"/>
    </location>
</feature>
<dbReference type="CDD" id="cd00088">
    <property type="entry name" value="HPT"/>
    <property type="match status" value="1"/>
</dbReference>
<dbReference type="InterPro" id="IPR001789">
    <property type="entry name" value="Sig_transdc_resp-reg_receiver"/>
</dbReference>
<feature type="transmembrane region" description="Helical" evidence="21">
    <location>
        <begin position="94"/>
        <end position="121"/>
    </location>
</feature>
<dbReference type="InterPro" id="IPR004358">
    <property type="entry name" value="Sig_transdc_His_kin-like_C"/>
</dbReference>
<protein>
    <recommendedName>
        <fullName evidence="17">Circadian input-output histidine kinase CikA</fullName>
        <ecNumber evidence="4">2.7.13.3</ecNumber>
    </recommendedName>
    <alternativeName>
        <fullName evidence="16">Sensory/regulatory protein RpfC</fullName>
    </alternativeName>
</protein>
<dbReference type="InterPro" id="IPR036641">
    <property type="entry name" value="HPT_dom_sf"/>
</dbReference>
<dbReference type="CDD" id="cd17546">
    <property type="entry name" value="REC_hyHK_CKI1_RcsC-like"/>
    <property type="match status" value="2"/>
</dbReference>
<dbReference type="InterPro" id="IPR011006">
    <property type="entry name" value="CheY-like_superfamily"/>
</dbReference>
<keyword evidence="10 27" id="KW-0418">Kinase</keyword>
<feature type="modified residue" description="4-aspartylphosphate" evidence="19">
    <location>
        <position position="1502"/>
    </location>
</feature>
<name>A0A6J4RE66_9ACTN</name>
<keyword evidence="5" id="KW-1003">Cell membrane</keyword>
<dbReference type="Pfam" id="PF00512">
    <property type="entry name" value="HisKA"/>
    <property type="match status" value="1"/>
</dbReference>
<dbReference type="PROSITE" id="PS50110">
    <property type="entry name" value="RESPONSE_REGULATORY"/>
    <property type="match status" value="2"/>
</dbReference>
<dbReference type="SMART" id="SM00388">
    <property type="entry name" value="HisKA"/>
    <property type="match status" value="1"/>
</dbReference>
<gene>
    <name evidence="27" type="ORF">AVDCRST_MAG28-4249</name>
</gene>
<dbReference type="PROSITE" id="PS50894">
    <property type="entry name" value="HPT"/>
    <property type="match status" value="1"/>
</dbReference>
<sequence>MADKNKGAERPGYRSMAVPGLLSSLRALSRAASIFAVFVGCFVLVGWTFDVEILKRILPGLVAMNPVTALAFILAGVSLRLLGAEGEDPRLVRLARGVALTVALVGLLKIIKISSGLEIGVDRLLFSEKLEAIGEGLPNRMAPNTALNFLLVGLSLLLLDIRVRRDFWPAQLLALMACLASLLALVGYAFGTKALYGFASYIPMALHTALTFIVLSAGLLCARPDRGVMRVLTSDSAGGFMARRLLPAVIFVPVVLGWLRLKGEQAGLYDTELGVALMVLLSIVVFGVLIGLSARLLYRTDIERGRVEEELREVEQRFISSFGDAAIGMGLVGTDGRWLQVNRSLCEILGYSERELLDKTFQDITHPDDLETDLAQVRQVLDGEIDTYQTEKRYFHKLGHAVWTSLNVSLVRDARGVPLYFIAQVQDVTESKQAEEALRESEEQYRKLVETVQEGIGFVDVDEKITYCNQAYAEIFGLTPRELVGRSLFEFLDEEQRQKALEQTDIHKNNAASSYEITITTKDGTRKELSASGTPVMDGYGGFQGAVHAIVDITERKRAEEAQAREARQTELRVQISAALSDSGTLTSILQRCTEAVVQQLDAAFARIWTLNSQENVLELQASAGIYTHLDGEHGRVPVGKFKIGLIAQELRPHLTNDVMQDPRVSNKEWARREGMVAFAGHPLIIEGRLVGVMAMFARETLPEDSVATLASVAGAVAQGIERKRTEEALHKSEARNRAVVETATDAIISMTSSGTIRSFNPAAERIFGYSAQEAVGQPLRMLMPERFRGAHEAGFRRYLKSGEAHVVGMDPVELAGLHKDGEEFPLELSLGEMREEDDILFTGVIRDVTERKKAEEAVRKNNALVQLLRAVATASNEASSIETAMQMCIDEVCAYTGWPLGHAYLRPFDGEALDDVLVSTDIWHAVDATRFESFREATEATDFALGLGLPGRVLISGEPAWISDVGEDSNFPRVKQAQESGIRASFAFPVLVEREVAAVLEFFSTESPEPDGEILEIMGQIGAQLGQVIERGRVREVLQRAKEAAEASNRAKSDFLANMSHEIRTPMNGVIGMTELLLDTGLSEEQREYADTVRSSSEHLLMVLNDILDFSKIEAGKVRIEAIDFDLRTVVEELASTFAERTYAKGVELVSLVEFDVPIALRGDPFRLRQVLTNLLGNALKFTEKGEIVLRARLVEEPDGLAVIRLEVSDSGIGMTPKQKSLLFQSFSQADTSTSRKYGGTGLGLAISKQLVELMGGEIGVESETGKGSTFWFTLPLKKQTLEGARPIPSLPANLRGMSVLIVDDNETNRKILREQLIARGIRSDSAGDGPHALEALRRGADRGESYDLAILDMQMPGMDGLQLAQAIKADPSISPVRLVMLTSVGERGDGEKARRAGIEAYLTKPVRQSELYDCLLTVVGEPADEVPVRERSVLLVTRHGLKEDKGSFRTHVLVAEDNPVNQKVAVKTLEKLGYRVDVVSNGAKALEALERVSYAAVLMDVQMPEMDGYEATAEIRRREREGSGGRTPVIAMTANAMQGDREKSLEAGMDDYLSKPVKPEDLDEVLRRWVSPAYAQGTESDPAPDASENRSDLRDPIDHSLLDRLRDLQQDGEPDILVELVDAFLSDVPARLETLRGAVEGGDEKSVERNAHTLKGSAQNMGAVRMSEICAGLEEAGRSGELARAPQLLD</sequence>
<dbReference type="SUPFAM" id="SSF47226">
    <property type="entry name" value="Histidine-containing phosphotransfer domain, HPT domain"/>
    <property type="match status" value="1"/>
</dbReference>
<evidence type="ECO:0000256" key="18">
    <source>
        <dbReference type="PROSITE-ProRule" id="PRU00110"/>
    </source>
</evidence>
<evidence type="ECO:0000256" key="7">
    <source>
        <dbReference type="ARBA" id="ARBA00022679"/>
    </source>
</evidence>
<comment type="catalytic activity">
    <reaction evidence="1">
        <text>ATP + protein L-histidine = ADP + protein N-phospho-L-histidine.</text>
        <dbReference type="EC" id="2.7.13.3"/>
    </reaction>
</comment>
<comment type="subcellular location">
    <subcellularLocation>
        <location evidence="2">Cell membrane</location>
        <topology evidence="2">Multi-pass membrane protein</topology>
    </subcellularLocation>
</comment>
<keyword evidence="6 19" id="KW-0597">Phosphoprotein</keyword>
<keyword evidence="11" id="KW-0067">ATP-binding</keyword>
<dbReference type="Pfam" id="PF01627">
    <property type="entry name" value="Hpt"/>
    <property type="match status" value="1"/>
</dbReference>
<dbReference type="PROSITE" id="PS50109">
    <property type="entry name" value="HIS_KIN"/>
    <property type="match status" value="1"/>
</dbReference>
<evidence type="ECO:0000256" key="8">
    <source>
        <dbReference type="ARBA" id="ARBA00022692"/>
    </source>
</evidence>
<evidence type="ECO:0000256" key="5">
    <source>
        <dbReference type="ARBA" id="ARBA00022475"/>
    </source>
</evidence>
<dbReference type="SUPFAM" id="SSF52172">
    <property type="entry name" value="CheY-like"/>
    <property type="match status" value="2"/>
</dbReference>
<dbReference type="Gene3D" id="1.20.120.160">
    <property type="entry name" value="HPT domain"/>
    <property type="match status" value="1"/>
</dbReference>
<dbReference type="SMART" id="SM00387">
    <property type="entry name" value="HATPase_c"/>
    <property type="match status" value="1"/>
</dbReference>
<dbReference type="GO" id="GO:0005886">
    <property type="term" value="C:plasma membrane"/>
    <property type="evidence" value="ECO:0007669"/>
    <property type="project" value="UniProtKB-SubCell"/>
</dbReference>
<feature type="transmembrane region" description="Helical" evidence="21">
    <location>
        <begin position="242"/>
        <end position="261"/>
    </location>
</feature>
<dbReference type="InterPro" id="IPR003594">
    <property type="entry name" value="HATPase_dom"/>
</dbReference>
<dbReference type="Pfam" id="PF00072">
    <property type="entry name" value="Response_reg"/>
    <property type="match status" value="2"/>
</dbReference>
<feature type="modified residue" description="Phosphohistidine" evidence="18">
    <location>
        <position position="1654"/>
    </location>
</feature>
<dbReference type="Gene3D" id="3.30.450.20">
    <property type="entry name" value="PAS domain"/>
    <property type="match status" value="3"/>
</dbReference>
<dbReference type="SUPFAM" id="SSF55874">
    <property type="entry name" value="ATPase domain of HSP90 chaperone/DNA topoisomerase II/histidine kinase"/>
    <property type="match status" value="1"/>
</dbReference>
<evidence type="ECO:0000313" key="27">
    <source>
        <dbReference type="EMBL" id="CAA9467535.1"/>
    </source>
</evidence>
<feature type="domain" description="HPt" evidence="26">
    <location>
        <begin position="1615"/>
        <end position="1692"/>
    </location>
</feature>
<dbReference type="GO" id="GO:0005524">
    <property type="term" value="F:ATP binding"/>
    <property type="evidence" value="ECO:0007669"/>
    <property type="project" value="UniProtKB-KW"/>
</dbReference>
<organism evidence="27">
    <name type="scientific">uncultured Rubrobacteraceae bacterium</name>
    <dbReference type="NCBI Taxonomy" id="349277"/>
    <lineage>
        <taxon>Bacteria</taxon>
        <taxon>Bacillati</taxon>
        <taxon>Actinomycetota</taxon>
        <taxon>Rubrobacteria</taxon>
        <taxon>Rubrobacterales</taxon>
        <taxon>Rubrobacteraceae</taxon>
        <taxon>environmental samples</taxon>
    </lineage>
</organism>
<dbReference type="CDD" id="cd16922">
    <property type="entry name" value="HATPase_EvgS-ArcB-TorS-like"/>
    <property type="match status" value="1"/>
</dbReference>
<dbReference type="SMART" id="SM00448">
    <property type="entry name" value="REC"/>
    <property type="match status" value="2"/>
</dbReference>
<dbReference type="SUPFAM" id="SSF55781">
    <property type="entry name" value="GAF domain-like"/>
    <property type="match status" value="2"/>
</dbReference>
<feature type="domain" description="PAS" evidence="24">
    <location>
        <begin position="314"/>
        <end position="384"/>
    </location>
</feature>
<dbReference type="InterPro" id="IPR000700">
    <property type="entry name" value="PAS-assoc_C"/>
</dbReference>
<evidence type="ECO:0000256" key="19">
    <source>
        <dbReference type="PROSITE-ProRule" id="PRU00169"/>
    </source>
</evidence>
<dbReference type="SUPFAM" id="SSF47384">
    <property type="entry name" value="Homodimeric domain of signal transducing histidine kinase"/>
    <property type="match status" value="1"/>
</dbReference>
<dbReference type="FunFam" id="3.30.565.10:FF:000010">
    <property type="entry name" value="Sensor histidine kinase RcsC"/>
    <property type="match status" value="1"/>
</dbReference>
<dbReference type="SUPFAM" id="SSF55785">
    <property type="entry name" value="PYP-like sensor domain (PAS domain)"/>
    <property type="match status" value="3"/>
</dbReference>
<accession>A0A6J4RE66</accession>
<dbReference type="EC" id="2.7.13.3" evidence="4"/>
<dbReference type="PANTHER" id="PTHR45339:SF1">
    <property type="entry name" value="HYBRID SIGNAL TRANSDUCTION HISTIDINE KINASE J"/>
    <property type="match status" value="1"/>
</dbReference>
<evidence type="ECO:0000256" key="14">
    <source>
        <dbReference type="ARBA" id="ARBA00023136"/>
    </source>
</evidence>
<evidence type="ECO:0000256" key="13">
    <source>
        <dbReference type="ARBA" id="ARBA00023012"/>
    </source>
</evidence>
<feature type="domain" description="PAS" evidence="24">
    <location>
        <begin position="441"/>
        <end position="498"/>
    </location>
</feature>
<dbReference type="GO" id="GO:0000155">
    <property type="term" value="F:phosphorelay sensor kinase activity"/>
    <property type="evidence" value="ECO:0007669"/>
    <property type="project" value="InterPro"/>
</dbReference>
<feature type="modified residue" description="4-aspartylphosphate" evidence="19">
    <location>
        <position position="1354"/>
    </location>
</feature>
<evidence type="ECO:0000256" key="11">
    <source>
        <dbReference type="ARBA" id="ARBA00022840"/>
    </source>
</evidence>
<dbReference type="InterPro" id="IPR001610">
    <property type="entry name" value="PAC"/>
</dbReference>
<keyword evidence="14 21" id="KW-0472">Membrane</keyword>
<dbReference type="InterPro" id="IPR013655">
    <property type="entry name" value="PAS_fold_3"/>
</dbReference>
<feature type="domain" description="Response regulatory" evidence="23">
    <location>
        <begin position="1300"/>
        <end position="1421"/>
    </location>
</feature>
<feature type="transmembrane region" description="Helical" evidence="21">
    <location>
        <begin position="61"/>
        <end position="82"/>
    </location>
</feature>
<feature type="transmembrane region" description="Helical" evidence="21">
    <location>
        <begin position="171"/>
        <end position="190"/>
    </location>
</feature>
<dbReference type="PRINTS" id="PR00344">
    <property type="entry name" value="BCTRLSENSOR"/>
</dbReference>
<dbReference type="InterPro" id="IPR000014">
    <property type="entry name" value="PAS"/>
</dbReference>
<dbReference type="SMART" id="SM00065">
    <property type="entry name" value="GAF"/>
    <property type="match status" value="2"/>
</dbReference>
<dbReference type="Pfam" id="PF02518">
    <property type="entry name" value="HATPase_c"/>
    <property type="match status" value="1"/>
</dbReference>
<dbReference type="InterPro" id="IPR036890">
    <property type="entry name" value="HATPase_C_sf"/>
</dbReference>
<dbReference type="InterPro" id="IPR036097">
    <property type="entry name" value="HisK_dim/P_sf"/>
</dbReference>
<comment type="similarity">
    <text evidence="3">In the N-terminal section; belongs to the phytochrome family.</text>
</comment>
<evidence type="ECO:0000256" key="15">
    <source>
        <dbReference type="ARBA" id="ARBA00064003"/>
    </source>
</evidence>
<feature type="domain" description="PAC" evidence="25">
    <location>
        <begin position="388"/>
        <end position="440"/>
    </location>
</feature>
<dbReference type="PROSITE" id="PS50112">
    <property type="entry name" value="PAS"/>
    <property type="match status" value="3"/>
</dbReference>
<dbReference type="Gene3D" id="3.30.565.10">
    <property type="entry name" value="Histidine kinase-like ATPase, C-terminal domain"/>
    <property type="match status" value="1"/>
</dbReference>
<evidence type="ECO:0000256" key="10">
    <source>
        <dbReference type="ARBA" id="ARBA00022777"/>
    </source>
</evidence>
<dbReference type="FunFam" id="1.10.287.130:FF:000002">
    <property type="entry name" value="Two-component osmosensing histidine kinase"/>
    <property type="match status" value="1"/>
</dbReference>
<dbReference type="Gene3D" id="3.30.450.40">
    <property type="match status" value="2"/>
</dbReference>
<evidence type="ECO:0000256" key="2">
    <source>
        <dbReference type="ARBA" id="ARBA00004651"/>
    </source>
</evidence>
<dbReference type="Gene3D" id="1.10.287.130">
    <property type="match status" value="1"/>
</dbReference>
<dbReference type="InterPro" id="IPR035965">
    <property type="entry name" value="PAS-like_dom_sf"/>
</dbReference>
<dbReference type="GO" id="GO:0006355">
    <property type="term" value="P:regulation of DNA-templated transcription"/>
    <property type="evidence" value="ECO:0007669"/>
    <property type="project" value="InterPro"/>
</dbReference>
<dbReference type="Gene3D" id="3.40.50.2300">
    <property type="match status" value="2"/>
</dbReference>
<evidence type="ECO:0000256" key="12">
    <source>
        <dbReference type="ARBA" id="ARBA00022989"/>
    </source>
</evidence>
<evidence type="ECO:0000259" key="22">
    <source>
        <dbReference type="PROSITE" id="PS50109"/>
    </source>
</evidence>
<keyword evidence="7" id="KW-0808">Transferase</keyword>
<dbReference type="InterPro" id="IPR003661">
    <property type="entry name" value="HisK_dim/P_dom"/>
</dbReference>
<dbReference type="PROSITE" id="PS50113">
    <property type="entry name" value="PAC"/>
    <property type="match status" value="3"/>
</dbReference>
<feature type="domain" description="PAC" evidence="25">
    <location>
        <begin position="811"/>
        <end position="861"/>
    </location>
</feature>
<dbReference type="CDD" id="cd00082">
    <property type="entry name" value="HisKA"/>
    <property type="match status" value="1"/>
</dbReference>
<dbReference type="NCBIfam" id="TIGR00229">
    <property type="entry name" value="sensory_box"/>
    <property type="match status" value="3"/>
</dbReference>
<feature type="domain" description="PAS" evidence="24">
    <location>
        <begin position="733"/>
        <end position="803"/>
    </location>
</feature>
<dbReference type="InterPro" id="IPR013767">
    <property type="entry name" value="PAS_fold"/>
</dbReference>
<keyword evidence="13" id="KW-0902">Two-component regulatory system</keyword>
<dbReference type="InterPro" id="IPR029016">
    <property type="entry name" value="GAF-like_dom_sf"/>
</dbReference>
<evidence type="ECO:0000256" key="3">
    <source>
        <dbReference type="ARBA" id="ARBA00006402"/>
    </source>
</evidence>
<evidence type="ECO:0000259" key="26">
    <source>
        <dbReference type="PROSITE" id="PS50894"/>
    </source>
</evidence>
<evidence type="ECO:0000256" key="16">
    <source>
        <dbReference type="ARBA" id="ARBA00068150"/>
    </source>
</evidence>
<dbReference type="Pfam" id="PF08447">
    <property type="entry name" value="PAS_3"/>
    <property type="match status" value="1"/>
</dbReference>
<feature type="transmembrane region" description="Helical" evidence="21">
    <location>
        <begin position="273"/>
        <end position="298"/>
    </location>
</feature>
<dbReference type="EMBL" id="CADCVE010000111">
    <property type="protein sequence ID" value="CAA9467535.1"/>
    <property type="molecule type" value="Genomic_DNA"/>
</dbReference>